<evidence type="ECO:0000256" key="1">
    <source>
        <dbReference type="SAM" id="MobiDB-lite"/>
    </source>
</evidence>
<evidence type="ECO:0000313" key="5">
    <source>
        <dbReference type="Proteomes" id="UP000216867"/>
    </source>
</evidence>
<feature type="transmembrane region" description="Helical" evidence="2">
    <location>
        <begin position="481"/>
        <end position="498"/>
    </location>
</feature>
<dbReference type="RefSeq" id="WP_095375207.1">
    <property type="nucleotide sequence ID" value="NZ_CBDRLP010000002.1"/>
</dbReference>
<dbReference type="PANTHER" id="PTHR34219:SF1">
    <property type="entry name" value="PEPSY DOMAIN-CONTAINING PROTEIN"/>
    <property type="match status" value="1"/>
</dbReference>
<feature type="compositionally biased region" description="Low complexity" evidence="1">
    <location>
        <begin position="15"/>
        <end position="26"/>
    </location>
</feature>
<feature type="transmembrane region" description="Helical" evidence="2">
    <location>
        <begin position="199"/>
        <end position="220"/>
    </location>
</feature>
<protein>
    <submittedName>
        <fullName evidence="4">Peptidase</fullName>
    </submittedName>
</protein>
<evidence type="ECO:0000313" key="4">
    <source>
        <dbReference type="EMBL" id="PAK97274.1"/>
    </source>
</evidence>
<reference evidence="4 5" key="1">
    <citation type="submission" date="2017-04" db="EMBL/GenBank/DDBJ databases">
        <title>Kefir bacterial isolates.</title>
        <authorList>
            <person name="Kim Y."/>
            <person name="Blasche S."/>
            <person name="Patil K.R."/>
        </authorList>
    </citation>
    <scope>NUCLEOTIDE SEQUENCE [LARGE SCALE GENOMIC DNA]</scope>
    <source>
        <strain evidence="4 5">OG2</strain>
    </source>
</reference>
<feature type="compositionally biased region" description="Low complexity" evidence="1">
    <location>
        <begin position="311"/>
        <end position="321"/>
    </location>
</feature>
<dbReference type="Pfam" id="PF03413">
    <property type="entry name" value="PepSY"/>
    <property type="match status" value="1"/>
</dbReference>
<proteinExistence type="predicted"/>
<organism evidence="4 5">
    <name type="scientific">Brevibacterium casei</name>
    <dbReference type="NCBI Taxonomy" id="33889"/>
    <lineage>
        <taxon>Bacteria</taxon>
        <taxon>Bacillati</taxon>
        <taxon>Actinomycetota</taxon>
        <taxon>Actinomycetes</taxon>
        <taxon>Micrococcales</taxon>
        <taxon>Brevibacteriaceae</taxon>
        <taxon>Brevibacterium</taxon>
    </lineage>
</organism>
<feature type="transmembrane region" description="Helical" evidence="2">
    <location>
        <begin position="241"/>
        <end position="265"/>
    </location>
</feature>
<feature type="transmembrane region" description="Helical" evidence="2">
    <location>
        <begin position="456"/>
        <end position="475"/>
    </location>
</feature>
<feature type="transmembrane region" description="Helical" evidence="2">
    <location>
        <begin position="58"/>
        <end position="80"/>
    </location>
</feature>
<keyword evidence="2" id="KW-1133">Transmembrane helix</keyword>
<evidence type="ECO:0000259" key="3">
    <source>
        <dbReference type="Pfam" id="PF03413"/>
    </source>
</evidence>
<comment type="caution">
    <text evidence="4">The sequence shown here is derived from an EMBL/GenBank/DDBJ whole genome shotgun (WGS) entry which is preliminary data.</text>
</comment>
<keyword evidence="2" id="KW-0812">Transmembrane</keyword>
<evidence type="ECO:0000256" key="2">
    <source>
        <dbReference type="SAM" id="Phobius"/>
    </source>
</evidence>
<dbReference type="InterPro" id="IPR025711">
    <property type="entry name" value="PepSY"/>
</dbReference>
<feature type="region of interest" description="Disordered" evidence="1">
    <location>
        <begin position="287"/>
        <end position="321"/>
    </location>
</feature>
<sequence length="518" mass="55400">MTSPSSSLPERSGADADASAQSSSNSVPARRILVRDQPAQAAAKRSGWFSALLRRLHFYAGIFIGPFIFTAAVTGALYALSPQLEKLIYADELYANSTGPALPLADQVAAAEAFTGGTETLKAVLPAPEPGATTRVLYDDPTLGENESRAIFIDPATAEVQGDLTSFSSEGALPLRKWIDQLHINLNLGAPGEFYSELAASWLGVVVVVGLILWFMRAKTTKKLSTMLRPSNKRKGLRRTFSWHASVGVWAAIGMLFLSATGITWSQLAGANVDKVREALGWGSPSLSRELDSSAAESGGSGGGHEGHGASGDSAAAPAAKPAPEDFDMILGMAQKVNVNTSIVEINPPTDANTAWRVRELQRSVPSEVDSVAIDPNTMEIVDRLDFEDYSIPAKLTHWGIFFHMGMLFGLANQIGLFVLAVGIAAMVVWGYVMWWQRRPKHDPSRRFGVAPARGAIARAPWWGIASVVVVGAAVAWFLPLVGLSLVVFLAVDVLLGLRARRKARAAAADSESERVRA</sequence>
<feature type="region of interest" description="Disordered" evidence="1">
    <location>
        <begin position="1"/>
        <end position="29"/>
    </location>
</feature>
<dbReference type="EMBL" id="NCWY01000001">
    <property type="protein sequence ID" value="PAK97274.1"/>
    <property type="molecule type" value="Genomic_DNA"/>
</dbReference>
<dbReference type="InterPro" id="IPR005625">
    <property type="entry name" value="PepSY-ass_TM"/>
</dbReference>
<dbReference type="PANTHER" id="PTHR34219">
    <property type="entry name" value="IRON-REGULATED INNER MEMBRANE PROTEIN-RELATED"/>
    <property type="match status" value="1"/>
</dbReference>
<dbReference type="Pfam" id="PF03929">
    <property type="entry name" value="PepSY_TM"/>
    <property type="match status" value="1"/>
</dbReference>
<gene>
    <name evidence="4" type="ORF">B8X04_01460</name>
</gene>
<feature type="domain" description="PepSY" evidence="3">
    <location>
        <begin position="102"/>
        <end position="163"/>
    </location>
</feature>
<dbReference type="Proteomes" id="UP000216867">
    <property type="component" value="Unassembled WGS sequence"/>
</dbReference>
<dbReference type="AlphaFoldDB" id="A0A269ZHK8"/>
<accession>A0A269ZHK8</accession>
<keyword evidence="2" id="KW-0472">Membrane</keyword>
<feature type="transmembrane region" description="Helical" evidence="2">
    <location>
        <begin position="415"/>
        <end position="435"/>
    </location>
</feature>
<name>A0A269ZHK8_9MICO</name>